<proteinExistence type="predicted"/>
<keyword evidence="2" id="KW-0732">Signal</keyword>
<dbReference type="InterPro" id="IPR009078">
    <property type="entry name" value="Ferritin-like_SF"/>
</dbReference>
<dbReference type="Pfam" id="PF13668">
    <property type="entry name" value="Ferritin_2"/>
    <property type="match status" value="1"/>
</dbReference>
<organism evidence="3 4">
    <name type="scientific">Terracoccus luteus</name>
    <dbReference type="NCBI Taxonomy" id="53356"/>
    <lineage>
        <taxon>Bacteria</taxon>
        <taxon>Bacillati</taxon>
        <taxon>Actinomycetota</taxon>
        <taxon>Actinomycetes</taxon>
        <taxon>Micrococcales</taxon>
        <taxon>Intrasporangiaceae</taxon>
        <taxon>Terracoccus</taxon>
    </lineage>
</organism>
<dbReference type="InterPro" id="IPR052965">
    <property type="entry name" value="Pigment-catalase-like"/>
</dbReference>
<sequence length="383" mass="38286">MFDSTFIRSAINRSAANPLDRRRFMRAAGLTSAGVGAATLLSAPGASAAPAAAVAADSGAVTDGAILNFALNLEYLEAEFYYRATTGNGLPDNLTTGTGSRGSVSGGKKVPFKTKAIRQYAEEIAKDEGQHVAFLRAALGKSAVARPTIDLNTSFTGAAVAAGLIKQGETFDPYANEQNFLLAAFIFEDVGVTAYKGAAPLVTNKTYLGAAAGILAAEAYHAGLIRTSLYNMGLQVPAGKISDARDSLDGSSDLDQGITVDGGSNIVPLDENGIAFGRTPGQVLNIVYLNPKSVTEGGFFPDGVNGTLNTSEGAGSMPSGGAATGGGGTAPTAGASERTDTGLLVGGAAAAVGAVAAAGAYQRHRTQAAGDPAVGSSGGVAGV</sequence>
<evidence type="ECO:0000256" key="2">
    <source>
        <dbReference type="SAM" id="SignalP"/>
    </source>
</evidence>
<feature type="region of interest" description="Disordered" evidence="1">
    <location>
        <begin position="305"/>
        <end position="338"/>
    </location>
</feature>
<comment type="caution">
    <text evidence="3">The sequence shown here is derived from an EMBL/GenBank/DDBJ whole genome shotgun (WGS) entry which is preliminary data.</text>
</comment>
<dbReference type="PANTHER" id="PTHR31694:SF26">
    <property type="entry name" value="OS05G0151100 PROTEIN"/>
    <property type="match status" value="1"/>
</dbReference>
<evidence type="ECO:0000313" key="3">
    <source>
        <dbReference type="EMBL" id="RKT76752.1"/>
    </source>
</evidence>
<dbReference type="PROSITE" id="PS51318">
    <property type="entry name" value="TAT"/>
    <property type="match status" value="1"/>
</dbReference>
<dbReference type="RefSeq" id="WP_121030208.1">
    <property type="nucleotide sequence ID" value="NZ_RBXT01000001.1"/>
</dbReference>
<feature type="chain" id="PRO_5019725856" evidence="2">
    <location>
        <begin position="49"/>
        <end position="383"/>
    </location>
</feature>
<keyword evidence="4" id="KW-1185">Reference proteome</keyword>
<dbReference type="PANTHER" id="PTHR31694">
    <property type="entry name" value="DESICCATION-LIKE PROTEIN"/>
    <property type="match status" value="1"/>
</dbReference>
<dbReference type="EMBL" id="RBXT01000001">
    <property type="protein sequence ID" value="RKT76752.1"/>
    <property type="molecule type" value="Genomic_DNA"/>
</dbReference>
<gene>
    <name evidence="3" type="ORF">DFJ68_0151</name>
</gene>
<evidence type="ECO:0000256" key="1">
    <source>
        <dbReference type="SAM" id="MobiDB-lite"/>
    </source>
</evidence>
<feature type="signal peptide" evidence="2">
    <location>
        <begin position="1"/>
        <end position="48"/>
    </location>
</feature>
<accession>A0A495XS74</accession>
<reference evidence="3 4" key="1">
    <citation type="submission" date="2018-10" db="EMBL/GenBank/DDBJ databases">
        <title>Sequencing the genomes of 1000 actinobacteria strains.</title>
        <authorList>
            <person name="Klenk H.-P."/>
        </authorList>
    </citation>
    <scope>NUCLEOTIDE SEQUENCE [LARGE SCALE GENOMIC DNA]</scope>
    <source>
        <strain evidence="3 4">DSM 44267</strain>
    </source>
</reference>
<dbReference type="InterPro" id="IPR006311">
    <property type="entry name" value="TAT_signal"/>
</dbReference>
<dbReference type="OrthoDB" id="954262at2"/>
<name>A0A495XS74_9MICO</name>
<dbReference type="SUPFAM" id="SSF47240">
    <property type="entry name" value="Ferritin-like"/>
    <property type="match status" value="1"/>
</dbReference>
<dbReference type="Proteomes" id="UP000278440">
    <property type="component" value="Unassembled WGS sequence"/>
</dbReference>
<protein>
    <submittedName>
        <fullName evidence="3">Rubrerythrin</fullName>
    </submittedName>
</protein>
<evidence type="ECO:0000313" key="4">
    <source>
        <dbReference type="Proteomes" id="UP000278440"/>
    </source>
</evidence>
<dbReference type="AlphaFoldDB" id="A0A495XS74"/>